<dbReference type="Proteomes" id="UP000786811">
    <property type="component" value="Unassembled WGS sequence"/>
</dbReference>
<dbReference type="PANTHER" id="PTHR47890">
    <property type="entry name" value="LD24308P"/>
    <property type="match status" value="1"/>
</dbReference>
<organism evidence="1 2">
    <name type="scientific">Cotesia congregata</name>
    <name type="common">Parasitoid wasp</name>
    <name type="synonym">Apanteles congregatus</name>
    <dbReference type="NCBI Taxonomy" id="51543"/>
    <lineage>
        <taxon>Eukaryota</taxon>
        <taxon>Metazoa</taxon>
        <taxon>Ecdysozoa</taxon>
        <taxon>Arthropoda</taxon>
        <taxon>Hexapoda</taxon>
        <taxon>Insecta</taxon>
        <taxon>Pterygota</taxon>
        <taxon>Neoptera</taxon>
        <taxon>Endopterygota</taxon>
        <taxon>Hymenoptera</taxon>
        <taxon>Apocrita</taxon>
        <taxon>Ichneumonoidea</taxon>
        <taxon>Braconidae</taxon>
        <taxon>Microgastrinae</taxon>
        <taxon>Cotesia</taxon>
    </lineage>
</organism>
<evidence type="ECO:0000313" key="2">
    <source>
        <dbReference type="Proteomes" id="UP000786811"/>
    </source>
</evidence>
<evidence type="ECO:0000313" key="1">
    <source>
        <dbReference type="EMBL" id="CAG5076794.1"/>
    </source>
</evidence>
<proteinExistence type="predicted"/>
<accession>A0A8J2H5L1</accession>
<name>A0A8J2H5L1_COTCN</name>
<dbReference type="EMBL" id="CAJNRD030001117">
    <property type="protein sequence ID" value="CAG5076794.1"/>
    <property type="molecule type" value="Genomic_DNA"/>
</dbReference>
<dbReference type="PANTHER" id="PTHR47890:SF1">
    <property type="entry name" value="LD24308P"/>
    <property type="match status" value="1"/>
</dbReference>
<reference evidence="1" key="1">
    <citation type="submission" date="2021-04" db="EMBL/GenBank/DDBJ databases">
        <authorList>
            <person name="Chebbi M.A.C M."/>
        </authorList>
    </citation>
    <scope>NUCLEOTIDE SEQUENCE</scope>
</reference>
<dbReference type="OrthoDB" id="7693454at2759"/>
<protein>
    <submittedName>
        <fullName evidence="1">Uncharacterized protein</fullName>
    </submittedName>
</protein>
<dbReference type="InterPro" id="IPR032062">
    <property type="entry name" value="DUF4803"/>
</dbReference>
<comment type="caution">
    <text evidence="1">The sequence shown here is derived from an EMBL/GenBank/DDBJ whole genome shotgun (WGS) entry which is preliminary data.</text>
</comment>
<sequence>MTSYSYGLLSIYQNISFTSEMDKVLTQTIVRCSQYLESVTKAIRGLPRDIFLCDPPEHIKGETYVQINAIQTVIVFESMVSDTDQCSTSCPDLETRIYQRDFKYRGNSKSLDWKPASPCEGLMYNCANIDDTDICELSADKEERYSWVHSDGLGIFGEKDSCYNGTFIQLIDYSTNWYRCSVCWCQCSAENGAAKEDRTVSLRPQMADIDNMIVTGVRFELKDKIIHVQIEQGKLLPAGQIEKNSIHLVELGNFTYLTDVSGGGFTMQDGDSTVTSNCKHYAFIRYKYRDVNLDIIYVQEPDYVVTGLKMSVDPEISRSIQLDVHVTPFDFNSGLLTPTDDKPSKWISYQDMPDHDKAYDEREWVDSKTAKFSPFKFYDNLPTEHDFAVTWFQHTYGYEEIGHNTVPFFDRQLVAPYPRVPLTGVSLYLRINDGDSGGFFAFNLLTYDISRYLNPIMTPENVELFKNKREDKTMNNFKLLTICSIWILFTAKVDSLSIPFLSDAQSLISLVTDISDLATGRHDLTAGNLFKKKTDASLTKVTQLSEQIGELTQSFNVKIDKLMTAVLEDTPRAIQLKNLMQKLLDFISRVDELYEDYLFYVSEFGDVNRHTFEGFSKVVTSHRFGDVPDILRQTYYLFFPGQTGREEDSLLDVMVATLDNVEDQELCNHLKTSQQKLYDLYETITITEIKGFTMSSYAYASFDIEMERVTAQTIKRCIDYLSGIHNALKNLKRDIFLCDPPKHIKGETSVEINSITRVLLFDAMLGTCWIFCHEIDHTNLQQGYDYGGLYWMPAQPCHGRMYGCDGIGTASFCELPPEYDRRYSWVNGHSSGLLGNMDDCYNGTIRQLKDYKNWADCETCLCHCSDYKAEAKTLRTFSLRPQLADIDNNMIVTGVRFEKKDMMIHVQIEQGKLLANGQIEKSSIQWKELEDFKYLAEGDEGRFIKINGDDEENLEHGTDYQFIHEEQRDVYLDNVYSQEPDYVVTGLKMSRDPKNSKAIQLDVHITPVNSSTGLLVPTDDKPSKWITHMDMPDHYRPFVDRKKRDVTELRRGDDYYDNLPDFEFADFTNISFAVSNKGSDAGQSTVPLLDRQTAAPSARIPLIGVSLLHRGKEDSSGFLGFRLRTANLHDFLNSDLDPETAKQYLNICSILILFAGKVDSFGLSFLTDIQDMIGLITDISDIVTGRHDLTAGNLFNKKVDPTLVAVNKLSEQINELTQTINVKMDKVMNAVLVNLPRAIQFTNLMRKFIGYLSRIDELYEDYLFYVSKLGGINEYTIEEFSDVLTSHNFGDVPDILKQTRSLFLPGRGDQAEDSLIEVMMAALQSLEEVEHCNLLKTSQQQMYELYEAVTVAEIKGHTMATYAFGLLAIYQNTSFDREIERVTAQTISRCTEYLTSVHDALGRLVRDIFLCDPPKHIKGETYVELNVITRIITHEYMMFDSCYNQCPDIDSYNYKVATYDDGAQSWNPNQPCRGRMYHCNNIGTSDFCELPPEYGKRYSWIQADWAGTLGPKDDCSNGTMARVIDTASWWKCHACFCECSEEKSESTTIRTISLRPQLADIDNNMVVTGVRFEQKDMMIHVQIEEGKLQRAGQIEKSSLRWKELEDFKYSFDDGNFVRINGDDEESLNHGTDYHFIRYRQRDVYLDNVYAQESGYVVTGLKMSQDPENSKAVQLDVYITPFNFSSGLLVPTDDNPSKWITHKDMPGYDRPFTERKELDVNELRRGDNFYDNVPDAKDFWDVWFVPSSRYTDAAQSTVPLLDRQTAAPYPRVALIGVSLFHRGKDDSAGFIGFKLRTVDLHHYMNVQVKPEFAEQHLQMKLSLDPDTQESLHLEVNITPFDFDSGMLTPTDDKPSK</sequence>
<dbReference type="Pfam" id="PF16061">
    <property type="entry name" value="DUF4803"/>
    <property type="match status" value="3"/>
</dbReference>
<gene>
    <name evidence="1" type="ORF">HICCMSTLAB_LOCUS2280</name>
</gene>
<keyword evidence="2" id="KW-1185">Reference proteome</keyword>